<accession>A0A6A3UMH5</accession>
<comment type="caution">
    <text evidence="1">The sequence shown here is derived from an EMBL/GenBank/DDBJ whole genome shotgun (WGS) entry which is preliminary data.</text>
</comment>
<evidence type="ECO:0000313" key="2">
    <source>
        <dbReference type="Proteomes" id="UP000440732"/>
    </source>
</evidence>
<reference evidence="1 2" key="1">
    <citation type="submission" date="2018-08" db="EMBL/GenBank/DDBJ databases">
        <title>Genomic investigation of the strawberry pathogen Phytophthora fragariae indicates pathogenicity is determined by transcriptional variation in three key races.</title>
        <authorList>
            <person name="Adams T.M."/>
            <person name="Armitage A.D."/>
            <person name="Sobczyk M.K."/>
            <person name="Bates H.J."/>
            <person name="Dunwell J.M."/>
            <person name="Nellist C.F."/>
            <person name="Harrison R.J."/>
        </authorList>
    </citation>
    <scope>NUCLEOTIDE SEQUENCE [LARGE SCALE GENOMIC DNA]</scope>
    <source>
        <strain evidence="1 2">NOV-5</strain>
    </source>
</reference>
<dbReference type="Gene3D" id="3.40.50.1820">
    <property type="entry name" value="alpha/beta hydrolase"/>
    <property type="match status" value="1"/>
</dbReference>
<proteinExistence type="predicted"/>
<dbReference type="AlphaFoldDB" id="A0A6A3UMH5"/>
<protein>
    <submittedName>
        <fullName evidence="1">Uncharacterized protein</fullName>
    </submittedName>
</protein>
<dbReference type="Proteomes" id="UP000440732">
    <property type="component" value="Unassembled WGS sequence"/>
</dbReference>
<dbReference type="EMBL" id="QXGA01000089">
    <property type="protein sequence ID" value="KAE9152873.1"/>
    <property type="molecule type" value="Genomic_DNA"/>
</dbReference>
<dbReference type="InterPro" id="IPR029058">
    <property type="entry name" value="AB_hydrolase_fold"/>
</dbReference>
<sequence length="270" mass="30721">MWWLLSQQDIYREAWFAWMGFHGEEPAVTPRRNSKGRCPAVWSGRRRLFQMEVCTELAPTEAEQHERQKLAAVYVPRLAAVAEKNPRSATYQPISREPIIVEVDLNYIPPRQLESPELKAFWGTFTWDDNPWIPDSNVPVLLRTKYDRIAVTSPTSLEIIRTAWSTYSVRVPTAPGFQEGHTIAKLERWLIAILLHSPRIQEMALYDMSAIINYVLTTTGHSTLCYVGNSEGTMQAFAGFSVDQELARKVSYFGALAPVAYLGHITSSIF</sequence>
<dbReference type="PANTHER" id="PTHR11005">
    <property type="entry name" value="LYSOSOMAL ACID LIPASE-RELATED"/>
    <property type="match status" value="1"/>
</dbReference>
<organism evidence="1 2">
    <name type="scientific">Phytophthora fragariae</name>
    <dbReference type="NCBI Taxonomy" id="53985"/>
    <lineage>
        <taxon>Eukaryota</taxon>
        <taxon>Sar</taxon>
        <taxon>Stramenopiles</taxon>
        <taxon>Oomycota</taxon>
        <taxon>Peronosporomycetes</taxon>
        <taxon>Peronosporales</taxon>
        <taxon>Peronosporaceae</taxon>
        <taxon>Phytophthora</taxon>
    </lineage>
</organism>
<name>A0A6A3UMH5_9STRA</name>
<gene>
    <name evidence="1" type="ORF">PF006_g2965</name>
</gene>
<evidence type="ECO:0000313" key="1">
    <source>
        <dbReference type="EMBL" id="KAE9152873.1"/>
    </source>
</evidence>